<name>A0A2U1L247_ARTAN</name>
<accession>A0A2U1L247</accession>
<protein>
    <submittedName>
        <fullName evidence="2">Uncharacterized protein</fullName>
    </submittedName>
</protein>
<gene>
    <name evidence="2" type="ORF">CTI12_AA539190</name>
</gene>
<dbReference type="AlphaFoldDB" id="A0A2U1L247"/>
<dbReference type="Proteomes" id="UP000245207">
    <property type="component" value="Unassembled WGS sequence"/>
</dbReference>
<evidence type="ECO:0000256" key="1">
    <source>
        <dbReference type="SAM" id="MobiDB-lite"/>
    </source>
</evidence>
<evidence type="ECO:0000313" key="3">
    <source>
        <dbReference type="Proteomes" id="UP000245207"/>
    </source>
</evidence>
<keyword evidence="3" id="KW-1185">Reference proteome</keyword>
<evidence type="ECO:0000313" key="2">
    <source>
        <dbReference type="EMBL" id="PWA43071.1"/>
    </source>
</evidence>
<reference evidence="2 3" key="1">
    <citation type="journal article" date="2018" name="Mol. Plant">
        <title>The genome of Artemisia annua provides insight into the evolution of Asteraceae family and artemisinin biosynthesis.</title>
        <authorList>
            <person name="Shen Q."/>
            <person name="Zhang L."/>
            <person name="Liao Z."/>
            <person name="Wang S."/>
            <person name="Yan T."/>
            <person name="Shi P."/>
            <person name="Liu M."/>
            <person name="Fu X."/>
            <person name="Pan Q."/>
            <person name="Wang Y."/>
            <person name="Lv Z."/>
            <person name="Lu X."/>
            <person name="Zhang F."/>
            <person name="Jiang W."/>
            <person name="Ma Y."/>
            <person name="Chen M."/>
            <person name="Hao X."/>
            <person name="Li L."/>
            <person name="Tang Y."/>
            <person name="Lv G."/>
            <person name="Zhou Y."/>
            <person name="Sun X."/>
            <person name="Brodelius P.E."/>
            <person name="Rose J.K.C."/>
            <person name="Tang K."/>
        </authorList>
    </citation>
    <scope>NUCLEOTIDE SEQUENCE [LARGE SCALE GENOMIC DNA]</scope>
    <source>
        <strain evidence="3">cv. Huhao1</strain>
        <tissue evidence="2">Leaf</tissue>
    </source>
</reference>
<dbReference type="EMBL" id="PKPP01012029">
    <property type="protein sequence ID" value="PWA43071.1"/>
    <property type="molecule type" value="Genomic_DNA"/>
</dbReference>
<organism evidence="2 3">
    <name type="scientific">Artemisia annua</name>
    <name type="common">Sweet wormwood</name>
    <dbReference type="NCBI Taxonomy" id="35608"/>
    <lineage>
        <taxon>Eukaryota</taxon>
        <taxon>Viridiplantae</taxon>
        <taxon>Streptophyta</taxon>
        <taxon>Embryophyta</taxon>
        <taxon>Tracheophyta</taxon>
        <taxon>Spermatophyta</taxon>
        <taxon>Magnoliopsida</taxon>
        <taxon>eudicotyledons</taxon>
        <taxon>Gunneridae</taxon>
        <taxon>Pentapetalae</taxon>
        <taxon>asterids</taxon>
        <taxon>campanulids</taxon>
        <taxon>Asterales</taxon>
        <taxon>Asteraceae</taxon>
        <taxon>Asteroideae</taxon>
        <taxon>Anthemideae</taxon>
        <taxon>Artemisiinae</taxon>
        <taxon>Artemisia</taxon>
    </lineage>
</organism>
<feature type="region of interest" description="Disordered" evidence="1">
    <location>
        <begin position="65"/>
        <end position="107"/>
    </location>
</feature>
<feature type="region of interest" description="Disordered" evidence="1">
    <location>
        <begin position="1"/>
        <end position="23"/>
    </location>
</feature>
<comment type="caution">
    <text evidence="2">The sequence shown here is derived from an EMBL/GenBank/DDBJ whole genome shotgun (WGS) entry which is preliminary data.</text>
</comment>
<sequence length="107" mass="11885">MGLKRRMPSEVGLEATTGGCGVSSLDLEEPWRQKNFAFKNGDACSVSSVGFCYKGYEMDKQLFTQDIQQPETTGQEDETMPTATPQQAIAEPEDKRITQASKKPKYD</sequence>
<proteinExistence type="predicted"/>